<protein>
    <submittedName>
        <fullName evidence="5">Mandelate racemase/muconate lactonizing enzyme family protein</fullName>
    </submittedName>
</protein>
<evidence type="ECO:0000256" key="1">
    <source>
        <dbReference type="ARBA" id="ARBA00001946"/>
    </source>
</evidence>
<proteinExistence type="predicted"/>
<accession>A0ABS5F0A6</accession>
<dbReference type="InterPro" id="IPR013341">
    <property type="entry name" value="Mandelate_racemase_N_dom"/>
</dbReference>
<dbReference type="PANTHER" id="PTHR13794">
    <property type="entry name" value="ENOLASE SUPERFAMILY, MANDELATE RACEMASE"/>
    <property type="match status" value="1"/>
</dbReference>
<evidence type="ECO:0000259" key="4">
    <source>
        <dbReference type="SMART" id="SM00922"/>
    </source>
</evidence>
<dbReference type="Gene3D" id="3.20.20.120">
    <property type="entry name" value="Enolase-like C-terminal domain"/>
    <property type="match status" value="1"/>
</dbReference>
<dbReference type="PANTHER" id="PTHR13794:SF58">
    <property type="entry name" value="MITOCHONDRIAL ENOLASE SUPERFAMILY MEMBER 1"/>
    <property type="match status" value="1"/>
</dbReference>
<dbReference type="Gene3D" id="3.30.390.10">
    <property type="entry name" value="Enolase-like, N-terminal domain"/>
    <property type="match status" value="1"/>
</dbReference>
<keyword evidence="6" id="KW-1185">Reference proteome</keyword>
<evidence type="ECO:0000256" key="2">
    <source>
        <dbReference type="ARBA" id="ARBA00022723"/>
    </source>
</evidence>
<dbReference type="InterPro" id="IPR029017">
    <property type="entry name" value="Enolase-like_N"/>
</dbReference>
<feature type="domain" description="Mandelate racemase/muconate lactonizing enzyme C-terminal" evidence="4">
    <location>
        <begin position="143"/>
        <end position="242"/>
    </location>
</feature>
<name>A0ABS5F0A6_9PROT</name>
<comment type="caution">
    <text evidence="5">The sequence shown here is derived from an EMBL/GenBank/DDBJ whole genome shotgun (WGS) entry which is preliminary data.</text>
</comment>
<dbReference type="RefSeq" id="WP_211853656.1">
    <property type="nucleotide sequence ID" value="NZ_JAAGBB010000019.1"/>
</dbReference>
<evidence type="ECO:0000313" key="6">
    <source>
        <dbReference type="Proteomes" id="UP001196870"/>
    </source>
</evidence>
<dbReference type="Pfam" id="PF02746">
    <property type="entry name" value="MR_MLE_N"/>
    <property type="match status" value="1"/>
</dbReference>
<dbReference type="InterPro" id="IPR029065">
    <property type="entry name" value="Enolase_C-like"/>
</dbReference>
<dbReference type="CDD" id="cd03316">
    <property type="entry name" value="MR_like"/>
    <property type="match status" value="1"/>
</dbReference>
<keyword evidence="3" id="KW-0460">Magnesium</keyword>
<dbReference type="InterPro" id="IPR013342">
    <property type="entry name" value="Mandelate_racemase_C"/>
</dbReference>
<dbReference type="InterPro" id="IPR036849">
    <property type="entry name" value="Enolase-like_C_sf"/>
</dbReference>
<dbReference type="SMART" id="SM00922">
    <property type="entry name" value="MR_MLE"/>
    <property type="match status" value="1"/>
</dbReference>
<dbReference type="SUPFAM" id="SSF51604">
    <property type="entry name" value="Enolase C-terminal domain-like"/>
    <property type="match status" value="1"/>
</dbReference>
<organism evidence="5 6">
    <name type="scientific">Plastoroseomonas hellenica</name>
    <dbReference type="NCBI Taxonomy" id="2687306"/>
    <lineage>
        <taxon>Bacteria</taxon>
        <taxon>Pseudomonadati</taxon>
        <taxon>Pseudomonadota</taxon>
        <taxon>Alphaproteobacteria</taxon>
        <taxon>Acetobacterales</taxon>
        <taxon>Acetobacteraceae</taxon>
        <taxon>Plastoroseomonas</taxon>
    </lineage>
</organism>
<keyword evidence="2" id="KW-0479">Metal-binding</keyword>
<dbReference type="Proteomes" id="UP001196870">
    <property type="component" value="Unassembled WGS sequence"/>
</dbReference>
<gene>
    <name evidence="5" type="ORF">GXW71_16615</name>
</gene>
<dbReference type="Pfam" id="PF13378">
    <property type="entry name" value="MR_MLE_C"/>
    <property type="match status" value="1"/>
</dbReference>
<evidence type="ECO:0000256" key="3">
    <source>
        <dbReference type="ARBA" id="ARBA00022842"/>
    </source>
</evidence>
<dbReference type="InterPro" id="IPR046945">
    <property type="entry name" value="RHMD-like"/>
</dbReference>
<comment type="cofactor">
    <cofactor evidence="1">
        <name>Mg(2+)</name>
        <dbReference type="ChEBI" id="CHEBI:18420"/>
    </cofactor>
</comment>
<dbReference type="SFLD" id="SFLDS00001">
    <property type="entry name" value="Enolase"/>
    <property type="match status" value="1"/>
</dbReference>
<dbReference type="SUPFAM" id="SSF54826">
    <property type="entry name" value="Enolase N-terminal domain-like"/>
    <property type="match status" value="1"/>
</dbReference>
<dbReference type="EMBL" id="JAAGBB010000019">
    <property type="protein sequence ID" value="MBR0665984.1"/>
    <property type="molecule type" value="Genomic_DNA"/>
</dbReference>
<evidence type="ECO:0000313" key="5">
    <source>
        <dbReference type="EMBL" id="MBR0665984.1"/>
    </source>
</evidence>
<sequence length="357" mass="37247">MTRIRRITAAVRRVAPRREADSYQGLESLTFVQCQVECEDGLTGTGVTGRFLAPQGAALLGGEFCEALRGSDARDIEAIGASLVARFNPRGMTGAFIAALSALDMTLWDLRGKALGQPVWRLIGGARSAVPAYATVGLPRFSEAELVTACTGALARGMAGVKMLVGAGGRSLAEDAARVRAVRAAIGPAAALMLDANCSMSVADARRLCGMIANCDITWFEEPVTGNDIEALAMLRRQVTIPIAAGQMVGSITWFRDALARGALDWVQPNAAFCGGISAMLRILALAEAHGVPVAGAGGWEMANLPVMAGHAHGGMLEIHGAHAALRDLLAEEAVPEAGLLHAPERPGLGFAFREAP</sequence>
<reference evidence="6" key="1">
    <citation type="journal article" date="2021" name="Syst. Appl. Microbiol.">
        <title>Roseomonas hellenica sp. nov., isolated from roots of wild-growing Alkanna tinctoria.</title>
        <authorList>
            <person name="Rat A."/>
            <person name="Naranjo H.D."/>
            <person name="Lebbe L."/>
            <person name="Cnockaert M."/>
            <person name="Krigas N."/>
            <person name="Grigoriadou K."/>
            <person name="Maloupa E."/>
            <person name="Willems A."/>
        </authorList>
    </citation>
    <scope>NUCLEOTIDE SEQUENCE [LARGE SCALE GENOMIC DNA]</scope>
    <source>
        <strain evidence="6">LMG 31523</strain>
    </source>
</reference>